<evidence type="ECO:0000313" key="1">
    <source>
        <dbReference type="EMBL" id="MPM77402.1"/>
    </source>
</evidence>
<dbReference type="AlphaFoldDB" id="A0A645CKW9"/>
<accession>A0A645CKW9</accession>
<gene>
    <name evidence="1" type="ORF">SDC9_124405</name>
</gene>
<dbReference type="EMBL" id="VSSQ01027922">
    <property type="protein sequence ID" value="MPM77402.1"/>
    <property type="molecule type" value="Genomic_DNA"/>
</dbReference>
<organism evidence="1">
    <name type="scientific">bioreactor metagenome</name>
    <dbReference type="NCBI Taxonomy" id="1076179"/>
    <lineage>
        <taxon>unclassified sequences</taxon>
        <taxon>metagenomes</taxon>
        <taxon>ecological metagenomes</taxon>
    </lineage>
</organism>
<comment type="caution">
    <text evidence="1">The sequence shown here is derived from an EMBL/GenBank/DDBJ whole genome shotgun (WGS) entry which is preliminary data.</text>
</comment>
<proteinExistence type="predicted"/>
<name>A0A645CKW9_9ZZZZ</name>
<sequence length="72" mass="8746">MDSYIEKAAKIFPFTDKQEQLREGKNTIVKRHFKFTYDSPVRKGPLYILLDILFDENHYERHVESQFKMNCF</sequence>
<protein>
    <submittedName>
        <fullName evidence="1">Uncharacterized protein</fullName>
    </submittedName>
</protein>
<reference evidence="1" key="1">
    <citation type="submission" date="2019-08" db="EMBL/GenBank/DDBJ databases">
        <authorList>
            <person name="Kucharzyk K."/>
            <person name="Murdoch R.W."/>
            <person name="Higgins S."/>
            <person name="Loffler F."/>
        </authorList>
    </citation>
    <scope>NUCLEOTIDE SEQUENCE</scope>
</reference>